<dbReference type="RefSeq" id="WP_201429272.1">
    <property type="nucleotide sequence ID" value="NZ_JAEQBW010000001.1"/>
</dbReference>
<name>A0A934WVA1_9BACT</name>
<keyword evidence="3" id="KW-1185">Reference proteome</keyword>
<dbReference type="AlphaFoldDB" id="A0A934WVA1"/>
<proteinExistence type="predicted"/>
<sequence>MKIEKEFLPLIFENDLIYSVKDESEVPTYEQQELVEEKTPSQVAEPAPSLKTGTKSPAVPTKASKPVLILVDEDFSAAEDETLQKLLSAIQVKAVHYEIVRSHPESLKELGTLKLFLSFHKDFVKEDQYTLHTINTTKIIYAHNLTELNRDQQKKLMLWNLLKSMVKK</sequence>
<organism evidence="2 3">
    <name type="scientific">Marivirga aurantiaca</name>
    <dbReference type="NCBI Taxonomy" id="2802615"/>
    <lineage>
        <taxon>Bacteria</taxon>
        <taxon>Pseudomonadati</taxon>
        <taxon>Bacteroidota</taxon>
        <taxon>Cytophagia</taxon>
        <taxon>Cytophagales</taxon>
        <taxon>Marivirgaceae</taxon>
        <taxon>Marivirga</taxon>
    </lineage>
</organism>
<gene>
    <name evidence="2" type="ORF">JKA74_00925</name>
</gene>
<feature type="region of interest" description="Disordered" evidence="1">
    <location>
        <begin position="28"/>
        <end position="60"/>
    </location>
</feature>
<evidence type="ECO:0000313" key="2">
    <source>
        <dbReference type="EMBL" id="MBK6263581.1"/>
    </source>
</evidence>
<comment type="caution">
    <text evidence="2">The sequence shown here is derived from an EMBL/GenBank/DDBJ whole genome shotgun (WGS) entry which is preliminary data.</text>
</comment>
<dbReference type="Proteomes" id="UP000611723">
    <property type="component" value="Unassembled WGS sequence"/>
</dbReference>
<reference evidence="2" key="1">
    <citation type="submission" date="2021-01" db="EMBL/GenBank/DDBJ databases">
        <title>Marivirga aurantiaca sp. nov., isolated from intertidal surface sediments.</title>
        <authorList>
            <person name="Zhang M."/>
        </authorList>
    </citation>
    <scope>NUCLEOTIDE SEQUENCE</scope>
    <source>
        <strain evidence="2">S37H4</strain>
    </source>
</reference>
<evidence type="ECO:0000256" key="1">
    <source>
        <dbReference type="SAM" id="MobiDB-lite"/>
    </source>
</evidence>
<dbReference type="EMBL" id="JAEQBW010000001">
    <property type="protein sequence ID" value="MBK6263581.1"/>
    <property type="molecule type" value="Genomic_DNA"/>
</dbReference>
<protein>
    <submittedName>
        <fullName evidence="2">Uncharacterized protein</fullName>
    </submittedName>
</protein>
<evidence type="ECO:0000313" key="3">
    <source>
        <dbReference type="Proteomes" id="UP000611723"/>
    </source>
</evidence>
<accession>A0A934WVA1</accession>